<evidence type="ECO:0000313" key="3">
    <source>
        <dbReference type="Proteomes" id="UP000242957"/>
    </source>
</evidence>
<evidence type="ECO:0000313" key="2">
    <source>
        <dbReference type="EMBL" id="SDP06594.1"/>
    </source>
</evidence>
<accession>A0A1H0PNL8</accession>
<feature type="domain" description="Calcineurin-like phosphoesterase" evidence="1">
    <location>
        <begin position="4"/>
        <end position="214"/>
    </location>
</feature>
<proteinExistence type="predicted"/>
<dbReference type="EMBL" id="FNIJ01000021">
    <property type="protein sequence ID" value="SDP06594.1"/>
    <property type="molecule type" value="Genomic_DNA"/>
</dbReference>
<dbReference type="GO" id="GO:0016787">
    <property type="term" value="F:hydrolase activity"/>
    <property type="evidence" value="ECO:0007669"/>
    <property type="project" value="InterPro"/>
</dbReference>
<organism evidence="2 3">
    <name type="scientific">Pseudomonas jinjuensis</name>
    <dbReference type="NCBI Taxonomy" id="198616"/>
    <lineage>
        <taxon>Bacteria</taxon>
        <taxon>Pseudomonadati</taxon>
        <taxon>Pseudomonadota</taxon>
        <taxon>Gammaproteobacteria</taxon>
        <taxon>Pseudomonadales</taxon>
        <taxon>Pseudomonadaceae</taxon>
        <taxon>Pseudomonas</taxon>
    </lineage>
</organism>
<dbReference type="PANTHER" id="PTHR37844">
    <property type="entry name" value="SER/THR PROTEIN PHOSPHATASE SUPERFAMILY (AFU_ORTHOLOGUE AFUA_1G14840)"/>
    <property type="match status" value="1"/>
</dbReference>
<keyword evidence="3" id="KW-1185">Reference proteome</keyword>
<dbReference type="Pfam" id="PF00149">
    <property type="entry name" value="Metallophos"/>
    <property type="match status" value="1"/>
</dbReference>
<evidence type="ECO:0000259" key="1">
    <source>
        <dbReference type="Pfam" id="PF00149"/>
    </source>
</evidence>
<gene>
    <name evidence="2" type="ORF">SAMN05216193_12140</name>
</gene>
<dbReference type="AlphaFoldDB" id="A0A1H0PNL8"/>
<dbReference type="Proteomes" id="UP000242957">
    <property type="component" value="Unassembled WGS sequence"/>
</dbReference>
<protein>
    <submittedName>
        <fullName evidence="2">Calcineurin-like phosphoesterase</fullName>
    </submittedName>
</protein>
<dbReference type="PANTHER" id="PTHR37844:SF2">
    <property type="entry name" value="SER_THR PROTEIN PHOSPHATASE SUPERFAMILY (AFU_ORTHOLOGUE AFUA_1G14840)"/>
    <property type="match status" value="1"/>
</dbReference>
<dbReference type="InterPro" id="IPR029052">
    <property type="entry name" value="Metallo-depent_PP-like"/>
</dbReference>
<dbReference type="OrthoDB" id="356681at2"/>
<dbReference type="RefSeq" id="WP_084314503.1">
    <property type="nucleotide sequence ID" value="NZ_FNIJ01000021.1"/>
</dbReference>
<dbReference type="STRING" id="198616.SAMN05216193_12140"/>
<reference evidence="3" key="1">
    <citation type="submission" date="2016-10" db="EMBL/GenBank/DDBJ databases">
        <authorList>
            <person name="Varghese N."/>
            <person name="Submissions S."/>
        </authorList>
    </citation>
    <scope>NUCLEOTIDE SEQUENCE [LARGE SCALE GENOMIC DNA]</scope>
    <source>
        <strain evidence="3">JCM 21621</strain>
    </source>
</reference>
<name>A0A1H0PNL8_9PSED</name>
<sequence length="247" mass="27768">MHLRILSDLHHEHFGGLRPLPEVEADVVVLAGDIHEHLQGLHWAREAFPDTPIIYVSGNHEFYHSDLPELTQSMRNLARALDIHFLENDAVVIDGVRFLGATLWTDFQLYGSEAAQLAHAKALRLMPDFDCVDYFTQPYTPELSSSLFQASRDWLAAQLDEPFAGPTVVVTHHAPSARSIPQQYVGDALSPAFASDLEALAARCNLWIHGHVHERMDYRIGKARIVANPGGYPREECNFDPCWLVEV</sequence>
<dbReference type="SUPFAM" id="SSF56300">
    <property type="entry name" value="Metallo-dependent phosphatases"/>
    <property type="match status" value="1"/>
</dbReference>
<dbReference type="InterPro" id="IPR004843">
    <property type="entry name" value="Calcineurin-like_PHP"/>
</dbReference>
<dbReference type="Gene3D" id="3.60.21.10">
    <property type="match status" value="1"/>
</dbReference>